<protein>
    <submittedName>
        <fullName evidence="3">DUF3558 domain-containing protein</fullName>
    </submittedName>
</protein>
<dbReference type="Pfam" id="PF12079">
    <property type="entry name" value="DUF3558"/>
    <property type="match status" value="1"/>
</dbReference>
<sequence length="223" mass="22852">MTSNVKSKAVLAGTVGVALVLSGCTTAGDKDAGASAGTTTGSVTVSAAATSMAPNSVDGRQEPTPSTETPAPATQAPGSASTTAQSQTSVPAMWNPCGIADADIAHQGLRPESKQVVDGSDSEPGCRWHSATDAFEVTISSTHQSLQEVKQSGRYTDFAAVRAAGHDATRYRAVQDTNKIGCYVSITVAGGQTVFVTRNLKSDALEPCSVTQRIVEGLTSYLN</sequence>
<dbReference type="AlphaFoldDB" id="A0A386Z6W5"/>
<evidence type="ECO:0000256" key="2">
    <source>
        <dbReference type="SAM" id="SignalP"/>
    </source>
</evidence>
<feature type="signal peptide" evidence="2">
    <location>
        <begin position="1"/>
        <end position="27"/>
    </location>
</feature>
<proteinExistence type="predicted"/>
<evidence type="ECO:0000256" key="1">
    <source>
        <dbReference type="SAM" id="MobiDB-lite"/>
    </source>
</evidence>
<feature type="region of interest" description="Disordered" evidence="1">
    <location>
        <begin position="50"/>
        <end position="89"/>
    </location>
</feature>
<dbReference type="PROSITE" id="PS51257">
    <property type="entry name" value="PROKAR_LIPOPROTEIN"/>
    <property type="match status" value="1"/>
</dbReference>
<organism evidence="3 4">
    <name type="scientific">Nocardia yunnanensis</name>
    <dbReference type="NCBI Taxonomy" id="2382165"/>
    <lineage>
        <taxon>Bacteria</taxon>
        <taxon>Bacillati</taxon>
        <taxon>Actinomycetota</taxon>
        <taxon>Actinomycetes</taxon>
        <taxon>Mycobacteriales</taxon>
        <taxon>Nocardiaceae</taxon>
        <taxon>Nocardia</taxon>
    </lineage>
</organism>
<dbReference type="EMBL" id="CP032568">
    <property type="protein sequence ID" value="AYF72857.1"/>
    <property type="molecule type" value="Genomic_DNA"/>
</dbReference>
<reference evidence="3 4" key="1">
    <citation type="submission" date="2018-09" db="EMBL/GenBank/DDBJ databases">
        <title>Nocardia yunnanensis sp. nov., an actinomycete isolated from a soil sample.</title>
        <authorList>
            <person name="Zhang J."/>
        </authorList>
    </citation>
    <scope>NUCLEOTIDE SEQUENCE [LARGE SCALE GENOMIC DNA]</scope>
    <source>
        <strain evidence="3 4">CFHS0054</strain>
    </source>
</reference>
<feature type="compositionally biased region" description="Low complexity" evidence="1">
    <location>
        <begin position="62"/>
        <end position="89"/>
    </location>
</feature>
<dbReference type="KEGG" id="nyu:D7D52_02100"/>
<evidence type="ECO:0000313" key="3">
    <source>
        <dbReference type="EMBL" id="AYF72857.1"/>
    </source>
</evidence>
<dbReference type="Proteomes" id="UP000267164">
    <property type="component" value="Chromosome"/>
</dbReference>
<gene>
    <name evidence="3" type="ORF">D7D52_02100</name>
</gene>
<name>A0A386Z6W5_9NOCA</name>
<keyword evidence="2" id="KW-0732">Signal</keyword>
<keyword evidence="4" id="KW-1185">Reference proteome</keyword>
<dbReference type="OrthoDB" id="4570709at2"/>
<accession>A0A386Z6W5</accession>
<feature type="chain" id="PRO_5038508442" evidence="2">
    <location>
        <begin position="28"/>
        <end position="223"/>
    </location>
</feature>
<evidence type="ECO:0000313" key="4">
    <source>
        <dbReference type="Proteomes" id="UP000267164"/>
    </source>
</evidence>
<dbReference type="InterPro" id="IPR024520">
    <property type="entry name" value="DUF3558"/>
</dbReference>